<keyword evidence="2" id="KW-1185">Reference proteome</keyword>
<sequence length="132" mass="14757">MIIITTCKCIGSAMNTYIHKTQQRLRIRSDYIQQNPEAVAELIEQLEEIDAITQIKHKRFAGSVAICFDNNELDCETLLETLSSHGWTKGIEKSAFIENAVIKGTKTFMKGMAVIALKRLVGPSVSRVIMSI</sequence>
<gene>
    <name evidence="1" type="ORF">A3K86_02680</name>
</gene>
<name>A0A178KMD7_9GAMM</name>
<protein>
    <submittedName>
        <fullName evidence="1">Uncharacterized protein</fullName>
    </submittedName>
</protein>
<organism evidence="1 2">
    <name type="scientific">Photobacterium jeanii</name>
    <dbReference type="NCBI Taxonomy" id="858640"/>
    <lineage>
        <taxon>Bacteria</taxon>
        <taxon>Pseudomonadati</taxon>
        <taxon>Pseudomonadota</taxon>
        <taxon>Gammaproteobacteria</taxon>
        <taxon>Vibrionales</taxon>
        <taxon>Vibrionaceae</taxon>
        <taxon>Photobacterium</taxon>
    </lineage>
</organism>
<dbReference type="EMBL" id="LVHF01000012">
    <property type="protein sequence ID" value="OAN17843.1"/>
    <property type="molecule type" value="Genomic_DNA"/>
</dbReference>
<reference evidence="1 2" key="1">
    <citation type="submission" date="2016-03" db="EMBL/GenBank/DDBJ databases">
        <title>Photobacterium proteolyticum sp. nov. a protease producing bacterium isolated from ocean sediments of Laizhou Bay.</title>
        <authorList>
            <person name="Li Y."/>
        </authorList>
    </citation>
    <scope>NUCLEOTIDE SEQUENCE [LARGE SCALE GENOMIC DNA]</scope>
    <source>
        <strain evidence="1 2">R-40508</strain>
    </source>
</reference>
<proteinExistence type="predicted"/>
<dbReference type="OrthoDB" id="6630204at2"/>
<comment type="caution">
    <text evidence="1">The sequence shown here is derived from an EMBL/GenBank/DDBJ whole genome shotgun (WGS) entry which is preliminary data.</text>
</comment>
<dbReference type="AlphaFoldDB" id="A0A178KMD7"/>
<dbReference type="Proteomes" id="UP000078503">
    <property type="component" value="Unassembled WGS sequence"/>
</dbReference>
<evidence type="ECO:0000313" key="1">
    <source>
        <dbReference type="EMBL" id="OAN17843.1"/>
    </source>
</evidence>
<evidence type="ECO:0000313" key="2">
    <source>
        <dbReference type="Proteomes" id="UP000078503"/>
    </source>
</evidence>
<accession>A0A178KMD7</accession>
<dbReference type="Pfam" id="PF19991">
    <property type="entry name" value="HMA_2"/>
    <property type="match status" value="1"/>
</dbReference>